<evidence type="ECO:0000313" key="3">
    <source>
        <dbReference type="EMBL" id="KAK4543631.1"/>
    </source>
</evidence>
<protein>
    <recommendedName>
        <fullName evidence="5">Vesicle-mediated transport protein Vid24</fullName>
    </recommendedName>
</protein>
<evidence type="ECO:0000256" key="2">
    <source>
        <dbReference type="SAM" id="MobiDB-lite"/>
    </source>
</evidence>
<feature type="compositionally biased region" description="Low complexity" evidence="2">
    <location>
        <begin position="63"/>
        <end position="88"/>
    </location>
</feature>
<evidence type="ECO:0008006" key="5">
    <source>
        <dbReference type="Google" id="ProtNLM"/>
    </source>
</evidence>
<keyword evidence="4" id="KW-1185">Reference proteome</keyword>
<dbReference type="GO" id="GO:0045721">
    <property type="term" value="P:negative regulation of gluconeogenesis"/>
    <property type="evidence" value="ECO:0007669"/>
    <property type="project" value="TreeGrafter"/>
</dbReference>
<organism evidence="3 4">
    <name type="scientific">Oleoguttula mirabilis</name>
    <dbReference type="NCBI Taxonomy" id="1507867"/>
    <lineage>
        <taxon>Eukaryota</taxon>
        <taxon>Fungi</taxon>
        <taxon>Dikarya</taxon>
        <taxon>Ascomycota</taxon>
        <taxon>Pezizomycotina</taxon>
        <taxon>Dothideomycetes</taxon>
        <taxon>Dothideomycetidae</taxon>
        <taxon>Mycosphaerellales</taxon>
        <taxon>Teratosphaeriaceae</taxon>
        <taxon>Oleoguttula</taxon>
    </lineage>
</organism>
<dbReference type="GO" id="GO:0006623">
    <property type="term" value="P:protein targeting to vacuole"/>
    <property type="evidence" value="ECO:0007669"/>
    <property type="project" value="TreeGrafter"/>
</dbReference>
<proteinExistence type="inferred from homology"/>
<dbReference type="GO" id="GO:0034657">
    <property type="term" value="C:GID complex"/>
    <property type="evidence" value="ECO:0007669"/>
    <property type="project" value="TreeGrafter"/>
</dbReference>
<dbReference type="Pfam" id="PF09783">
    <property type="entry name" value="Vac_ImportDeg"/>
    <property type="match status" value="1"/>
</dbReference>
<feature type="compositionally biased region" description="Polar residues" evidence="2">
    <location>
        <begin position="1"/>
        <end position="10"/>
    </location>
</feature>
<reference evidence="3 4" key="1">
    <citation type="submission" date="2021-11" db="EMBL/GenBank/DDBJ databases">
        <title>Black yeast isolated from Biological Soil Crust.</title>
        <authorList>
            <person name="Kurbessoian T."/>
        </authorList>
    </citation>
    <scope>NUCLEOTIDE SEQUENCE [LARGE SCALE GENOMIC DNA]</scope>
    <source>
        <strain evidence="3 4">CCFEE 5522</strain>
    </source>
</reference>
<evidence type="ECO:0000313" key="4">
    <source>
        <dbReference type="Proteomes" id="UP001324427"/>
    </source>
</evidence>
<name>A0AAV9JET9_9PEZI</name>
<accession>A0AAV9JET9</accession>
<dbReference type="PANTHER" id="PTHR14534">
    <property type="entry name" value="VACUOLAR IMPORT AND DEGRADATION PROTEIN 24"/>
    <property type="match status" value="1"/>
</dbReference>
<dbReference type="EMBL" id="JAVFHQ010000030">
    <property type="protein sequence ID" value="KAK4543631.1"/>
    <property type="molecule type" value="Genomic_DNA"/>
</dbReference>
<feature type="region of interest" description="Disordered" evidence="2">
    <location>
        <begin position="109"/>
        <end position="130"/>
    </location>
</feature>
<dbReference type="GO" id="GO:0043161">
    <property type="term" value="P:proteasome-mediated ubiquitin-dependent protein catabolic process"/>
    <property type="evidence" value="ECO:0007669"/>
    <property type="project" value="TreeGrafter"/>
</dbReference>
<dbReference type="GO" id="GO:0007039">
    <property type="term" value="P:protein catabolic process in the vacuole"/>
    <property type="evidence" value="ECO:0007669"/>
    <property type="project" value="TreeGrafter"/>
</dbReference>
<gene>
    <name evidence="3" type="ORF">LTR36_005276</name>
</gene>
<comment type="similarity">
    <text evidence="1">Belongs to the GID4/VID24 family.</text>
</comment>
<evidence type="ECO:0000256" key="1">
    <source>
        <dbReference type="ARBA" id="ARBA00061469"/>
    </source>
</evidence>
<dbReference type="Proteomes" id="UP001324427">
    <property type="component" value="Unassembled WGS sequence"/>
</dbReference>
<dbReference type="GO" id="GO:0005773">
    <property type="term" value="C:vacuole"/>
    <property type="evidence" value="ECO:0007669"/>
    <property type="project" value="GOC"/>
</dbReference>
<comment type="caution">
    <text evidence="3">The sequence shown here is derived from an EMBL/GenBank/DDBJ whole genome shotgun (WGS) entry which is preliminary data.</text>
</comment>
<dbReference type="PANTHER" id="PTHR14534:SF3">
    <property type="entry name" value="GID COMPLEX SUBUNIT 4 HOMOLOG"/>
    <property type="match status" value="1"/>
</dbReference>
<dbReference type="AlphaFoldDB" id="A0AAV9JET9"/>
<feature type="compositionally biased region" description="Basic and acidic residues" evidence="2">
    <location>
        <begin position="33"/>
        <end position="44"/>
    </location>
</feature>
<dbReference type="InterPro" id="IPR018618">
    <property type="entry name" value="GID4/10-like"/>
</dbReference>
<sequence>MPTPSEVNSLPSPPIEASSSRASFASCPPEEEREQHAPREERIDSSASGEEESAVEDAHMTNQEPTPEPESQPTMHEQSQSQSQEAQATGEHVEDAGITEPLTEEQLRAVGSPDVPSESDARLAQSMSTAAISSSNEPLYLTFPRDRERLQPTITSSFLRPGSKFKGTQQSDRQVYEVQVEIKDVDMAESFLCGYLRIQGLTDDHPTLTTFFEGEIIGPKHLFKTTHPSWGSSEKVDLQHWGRFPAFHDLARTLAPSVKTAGNPTSRPSANFTLKNYAQREHLFMRWKEYFLVPDHRVKTITGASFEGFYYICFNQCLGTVSGIYFHAKSEKYQQLELKHVDDGGCMGAMEFR</sequence>
<feature type="region of interest" description="Disordered" evidence="2">
    <location>
        <begin position="1"/>
        <end position="94"/>
    </location>
</feature>